<gene>
    <name evidence="3" type="ORF">TSUD_387720</name>
</gene>
<keyword evidence="1" id="KW-0862">Zinc</keyword>
<dbReference type="AlphaFoldDB" id="A0A2Z6NJJ2"/>
<dbReference type="Proteomes" id="UP000242715">
    <property type="component" value="Unassembled WGS sequence"/>
</dbReference>
<feature type="domain" description="C3H1-type" evidence="2">
    <location>
        <begin position="69"/>
        <end position="96"/>
    </location>
</feature>
<dbReference type="PROSITE" id="PS50103">
    <property type="entry name" value="ZF_C3H1"/>
    <property type="match status" value="1"/>
</dbReference>
<dbReference type="EMBL" id="DF973635">
    <property type="protein sequence ID" value="GAU36620.1"/>
    <property type="molecule type" value="Genomic_DNA"/>
</dbReference>
<evidence type="ECO:0000313" key="4">
    <source>
        <dbReference type="Proteomes" id="UP000242715"/>
    </source>
</evidence>
<protein>
    <recommendedName>
        <fullName evidence="2">C3H1-type domain-containing protein</fullName>
    </recommendedName>
</protein>
<accession>A0A2Z6NJJ2</accession>
<reference evidence="4" key="1">
    <citation type="journal article" date="2017" name="Front. Plant Sci.">
        <title>Climate Clever Clovers: New Paradigm to Reduce the Environmental Footprint of Ruminants by Breeding Low Methanogenic Forages Utilizing Haplotype Variation.</title>
        <authorList>
            <person name="Kaur P."/>
            <person name="Appels R."/>
            <person name="Bayer P.E."/>
            <person name="Keeble-Gagnere G."/>
            <person name="Wang J."/>
            <person name="Hirakawa H."/>
            <person name="Shirasawa K."/>
            <person name="Vercoe P."/>
            <person name="Stefanova K."/>
            <person name="Durmic Z."/>
            <person name="Nichols P."/>
            <person name="Revell C."/>
            <person name="Isobe S.N."/>
            <person name="Edwards D."/>
            <person name="Erskine W."/>
        </authorList>
    </citation>
    <scope>NUCLEOTIDE SEQUENCE [LARGE SCALE GENOMIC DNA]</scope>
    <source>
        <strain evidence="4">cv. Daliak</strain>
    </source>
</reference>
<organism evidence="3 4">
    <name type="scientific">Trifolium subterraneum</name>
    <name type="common">Subterranean clover</name>
    <dbReference type="NCBI Taxonomy" id="3900"/>
    <lineage>
        <taxon>Eukaryota</taxon>
        <taxon>Viridiplantae</taxon>
        <taxon>Streptophyta</taxon>
        <taxon>Embryophyta</taxon>
        <taxon>Tracheophyta</taxon>
        <taxon>Spermatophyta</taxon>
        <taxon>Magnoliopsida</taxon>
        <taxon>eudicotyledons</taxon>
        <taxon>Gunneridae</taxon>
        <taxon>Pentapetalae</taxon>
        <taxon>rosids</taxon>
        <taxon>fabids</taxon>
        <taxon>Fabales</taxon>
        <taxon>Fabaceae</taxon>
        <taxon>Papilionoideae</taxon>
        <taxon>50 kb inversion clade</taxon>
        <taxon>NPAAA clade</taxon>
        <taxon>Hologalegina</taxon>
        <taxon>IRL clade</taxon>
        <taxon>Trifolieae</taxon>
        <taxon>Trifolium</taxon>
    </lineage>
</organism>
<keyword evidence="1" id="KW-0863">Zinc-finger</keyword>
<keyword evidence="4" id="KW-1185">Reference proteome</keyword>
<dbReference type="InterPro" id="IPR000571">
    <property type="entry name" value="Znf_CCCH"/>
</dbReference>
<evidence type="ECO:0000313" key="3">
    <source>
        <dbReference type="EMBL" id="GAU36620.1"/>
    </source>
</evidence>
<name>A0A2Z6NJJ2_TRISU</name>
<feature type="zinc finger region" description="C3H1-type" evidence="1">
    <location>
        <begin position="69"/>
        <end position="96"/>
    </location>
</feature>
<dbReference type="OrthoDB" id="3247158at2759"/>
<dbReference type="SMART" id="SM00356">
    <property type="entry name" value="ZnF_C3H1"/>
    <property type="match status" value="1"/>
</dbReference>
<evidence type="ECO:0000256" key="1">
    <source>
        <dbReference type="PROSITE-ProRule" id="PRU00723"/>
    </source>
</evidence>
<sequence>MALLLQPPEVAILVLLLAPDEVVLHLKLGGDLGLAAGAGGGGLAPQVGKSRYACWRAITYRRCRYYPCKFRHDICRNWVAGRCLAGDSCLLAHGAADRCPEWADFYQG</sequence>
<dbReference type="GO" id="GO:0008270">
    <property type="term" value="F:zinc ion binding"/>
    <property type="evidence" value="ECO:0007669"/>
    <property type="project" value="UniProtKB-KW"/>
</dbReference>
<evidence type="ECO:0000259" key="2">
    <source>
        <dbReference type="PROSITE" id="PS50103"/>
    </source>
</evidence>
<keyword evidence="1" id="KW-0479">Metal-binding</keyword>
<proteinExistence type="predicted"/>